<dbReference type="PANTHER" id="PTHR22550">
    <property type="entry name" value="SPORE GERMINATION PROTEIN"/>
    <property type="match status" value="1"/>
</dbReference>
<dbReference type="AlphaFoldDB" id="A0A3G9J5C2"/>
<evidence type="ECO:0000256" key="1">
    <source>
        <dbReference type="ARBA" id="ARBA00005278"/>
    </source>
</evidence>
<dbReference type="Pfam" id="PF03323">
    <property type="entry name" value="GerA"/>
    <property type="match status" value="1"/>
</dbReference>
<dbReference type="GO" id="GO:0009847">
    <property type="term" value="P:spore germination"/>
    <property type="evidence" value="ECO:0007669"/>
    <property type="project" value="InterPro"/>
</dbReference>
<protein>
    <submittedName>
        <fullName evidence="3">Spore germination protein</fullName>
    </submittedName>
</protein>
<dbReference type="PANTHER" id="PTHR22550:SF16">
    <property type="entry name" value="SPORE GERMINATION PROTEIN"/>
    <property type="match status" value="1"/>
</dbReference>
<reference evidence="3 4" key="1">
    <citation type="submission" date="2018-11" db="EMBL/GenBank/DDBJ databases">
        <title>Complete genome sequence of Paenibacillus baekrokdamisoli strain KCTC 33723.</title>
        <authorList>
            <person name="Kang S.W."/>
            <person name="Lee K.C."/>
            <person name="Kim K.K."/>
            <person name="Kim J.S."/>
            <person name="Kim D.S."/>
            <person name="Ko S.H."/>
            <person name="Yang S.H."/>
            <person name="Lee J.S."/>
        </authorList>
    </citation>
    <scope>NUCLEOTIDE SEQUENCE [LARGE SCALE GENOMIC DNA]</scope>
    <source>
        <strain evidence="3 4">KCTC 33723</strain>
    </source>
</reference>
<comment type="similarity">
    <text evidence="1">Belongs to the GerABKA family.</text>
</comment>
<dbReference type="InterPro" id="IPR004995">
    <property type="entry name" value="Spore_Ger"/>
</dbReference>
<dbReference type="InterPro" id="IPR050768">
    <property type="entry name" value="UPF0353/GerABKA_families"/>
</dbReference>
<dbReference type="RefSeq" id="WP_232015995.1">
    <property type="nucleotide sequence ID" value="NZ_AP019308.1"/>
</dbReference>
<accession>A0A3G9J5C2</accession>
<dbReference type="Proteomes" id="UP000275368">
    <property type="component" value="Chromosome"/>
</dbReference>
<evidence type="ECO:0000313" key="4">
    <source>
        <dbReference type="Proteomes" id="UP000275368"/>
    </source>
</evidence>
<proteinExistence type="inferred from homology"/>
<dbReference type="KEGG" id="pbk:Back11_49100"/>
<name>A0A3G9J5C2_9BACL</name>
<dbReference type="EMBL" id="AP019308">
    <property type="protein sequence ID" value="BBH23565.1"/>
    <property type="molecule type" value="Genomic_DNA"/>
</dbReference>
<evidence type="ECO:0000313" key="3">
    <source>
        <dbReference type="EMBL" id="BBH23565.1"/>
    </source>
</evidence>
<dbReference type="GO" id="GO:0016020">
    <property type="term" value="C:membrane"/>
    <property type="evidence" value="ECO:0007669"/>
    <property type="project" value="InterPro"/>
</dbReference>
<keyword evidence="4" id="KW-1185">Reference proteome</keyword>
<gene>
    <name evidence="3" type="primary">gerKA_3</name>
    <name evidence="3" type="ORF">Back11_49100</name>
</gene>
<organism evidence="3 4">
    <name type="scientific">Paenibacillus baekrokdamisoli</name>
    <dbReference type="NCBI Taxonomy" id="1712516"/>
    <lineage>
        <taxon>Bacteria</taxon>
        <taxon>Bacillati</taxon>
        <taxon>Bacillota</taxon>
        <taxon>Bacilli</taxon>
        <taxon>Bacillales</taxon>
        <taxon>Paenibacillaceae</taxon>
        <taxon>Paenibacillus</taxon>
    </lineage>
</organism>
<sequence>MFWFLKLLMGKSNSKYQTPAKPTDTLDAVPINSELSVNLDHLKQLFNLTPDLVIRQIQVGQAATSATLVYLDGMVDKEAINNNILKELIHLAPDKPSDLNDAVSVGDFHTETDWNQVENAILQGNSVLFVDGQPKVYIFDTKGWPKRAIEDTHVETALRGAHQAFVETGSQNIALIRRYIPNRELKIKEHNVGTRGKTKVSILYLADVANPDLLKELETRITQIDVDTILNTGELAEFIEDNSFSPFPQLLLTERPDSVASHILQGRFAVVVDRSPSVLIAPAIFVSFFQSVDDYSSRWLIASFIRLLRFLALFIALFLPAIYIALISFNYEVIPVQLILSIAETRSRVPFPPILEAILMEITLEMMREAGLRLPAPIGQTVGIVGGIIIGQAAVQAGIVSNFMVIIVASTAIASFITPNYDMGASIRLLRFPMMLLASMFGIVGMVCGAMALVAHFVSLETLGTPYGSPLAPWRFADLKDVFIRLPLWTMGKRPKGTNAVQSVRQGNSLGREDP</sequence>
<dbReference type="PIRSF" id="PIRSF005690">
    <property type="entry name" value="GerBA"/>
    <property type="match status" value="1"/>
</dbReference>
<evidence type="ECO:0000256" key="2">
    <source>
        <dbReference type="ARBA" id="ARBA00023136"/>
    </source>
</evidence>
<keyword evidence="2" id="KW-0472">Membrane</keyword>